<keyword evidence="4 7" id="KW-0378">Hydrolase</keyword>
<dbReference type="InterPro" id="IPR033131">
    <property type="entry name" value="Pectinesterase_Asp_AS"/>
</dbReference>
<organism evidence="10 11">
    <name type="scientific">Arabidopsis arenosa</name>
    <name type="common">Sand rock-cress</name>
    <name type="synonym">Cardaminopsis arenosa</name>
    <dbReference type="NCBI Taxonomy" id="38785"/>
    <lineage>
        <taxon>Eukaryota</taxon>
        <taxon>Viridiplantae</taxon>
        <taxon>Streptophyta</taxon>
        <taxon>Embryophyta</taxon>
        <taxon>Tracheophyta</taxon>
        <taxon>Spermatophyta</taxon>
        <taxon>Magnoliopsida</taxon>
        <taxon>eudicotyledons</taxon>
        <taxon>Gunneridae</taxon>
        <taxon>Pentapetalae</taxon>
        <taxon>rosids</taxon>
        <taxon>malvids</taxon>
        <taxon>Brassicales</taxon>
        <taxon>Brassicaceae</taxon>
        <taxon>Camelineae</taxon>
        <taxon>Arabidopsis</taxon>
    </lineage>
</organism>
<proteinExistence type="inferred from homology"/>
<dbReference type="GO" id="GO:0030599">
    <property type="term" value="F:pectinesterase activity"/>
    <property type="evidence" value="ECO:0007669"/>
    <property type="project" value="UniProtKB-UniRule"/>
</dbReference>
<comment type="subcellular location">
    <subcellularLocation>
        <location evidence="7">Secreted</location>
        <location evidence="7">Cell wall</location>
    </subcellularLocation>
</comment>
<evidence type="ECO:0000256" key="6">
    <source>
        <dbReference type="PROSITE-ProRule" id="PRU10040"/>
    </source>
</evidence>
<evidence type="ECO:0000256" key="5">
    <source>
        <dbReference type="ARBA" id="ARBA00023085"/>
    </source>
</evidence>
<dbReference type="SUPFAM" id="SSF51126">
    <property type="entry name" value="Pectin lyase-like"/>
    <property type="match status" value="1"/>
</dbReference>
<comment type="catalytic activity">
    <reaction evidence="7">
        <text>[(1-&gt;4)-alpha-D-galacturonosyl methyl ester](n) + n H2O = [(1-&gt;4)-alpha-D-galacturonosyl](n) + n methanol + n H(+)</text>
        <dbReference type="Rhea" id="RHEA:22380"/>
        <dbReference type="Rhea" id="RHEA-COMP:14570"/>
        <dbReference type="Rhea" id="RHEA-COMP:14573"/>
        <dbReference type="ChEBI" id="CHEBI:15377"/>
        <dbReference type="ChEBI" id="CHEBI:15378"/>
        <dbReference type="ChEBI" id="CHEBI:17790"/>
        <dbReference type="ChEBI" id="CHEBI:140522"/>
        <dbReference type="ChEBI" id="CHEBI:140523"/>
        <dbReference type="EC" id="3.1.1.11"/>
    </reaction>
</comment>
<gene>
    <name evidence="10" type="ORF">AARE701A_LOCUS933</name>
</gene>
<dbReference type="Gene3D" id="2.160.20.10">
    <property type="entry name" value="Single-stranded right-handed beta-helix, Pectin lyase-like"/>
    <property type="match status" value="1"/>
</dbReference>
<dbReference type="Pfam" id="PF01095">
    <property type="entry name" value="Pectinesterase"/>
    <property type="match status" value="1"/>
</dbReference>
<dbReference type="InterPro" id="IPR000070">
    <property type="entry name" value="Pectinesterase_cat"/>
</dbReference>
<comment type="similarity">
    <text evidence="2">In the N-terminal section; belongs to the PMEI family.</text>
</comment>
<dbReference type="EMBL" id="LR999451">
    <property type="protein sequence ID" value="CAE5957209.1"/>
    <property type="molecule type" value="Genomic_DNA"/>
</dbReference>
<keyword evidence="11" id="KW-1185">Reference proteome</keyword>
<dbReference type="InterPro" id="IPR004853">
    <property type="entry name" value="Sugar_P_trans_dom"/>
</dbReference>
<name>A0A8S1ZKQ7_ARAAE</name>
<dbReference type="EC" id="3.1.1.11" evidence="7"/>
<keyword evidence="5 7" id="KW-0063">Aspartyl esterase</keyword>
<dbReference type="GO" id="GO:0045490">
    <property type="term" value="P:pectin catabolic process"/>
    <property type="evidence" value="ECO:0007669"/>
    <property type="project" value="UniProtKB-UniRule"/>
</dbReference>
<feature type="active site" evidence="6">
    <location>
        <position position="400"/>
    </location>
</feature>
<dbReference type="AlphaFoldDB" id="A0A8S1ZKQ7"/>
<evidence type="ECO:0000313" key="11">
    <source>
        <dbReference type="Proteomes" id="UP000682877"/>
    </source>
</evidence>
<dbReference type="Pfam" id="PF03151">
    <property type="entry name" value="TPT"/>
    <property type="match status" value="1"/>
</dbReference>
<reference evidence="10" key="1">
    <citation type="submission" date="2021-01" db="EMBL/GenBank/DDBJ databases">
        <authorList>
            <person name="Bezrukov I."/>
        </authorList>
    </citation>
    <scope>NUCLEOTIDE SEQUENCE</scope>
</reference>
<evidence type="ECO:0000256" key="7">
    <source>
        <dbReference type="RuleBase" id="RU000589"/>
    </source>
</evidence>
<dbReference type="Proteomes" id="UP000682877">
    <property type="component" value="Chromosome 1"/>
</dbReference>
<evidence type="ECO:0000259" key="8">
    <source>
        <dbReference type="Pfam" id="PF01095"/>
    </source>
</evidence>
<keyword evidence="7" id="KW-0964">Secreted</keyword>
<keyword evidence="7" id="KW-0961">Cell wall biogenesis/degradation</keyword>
<evidence type="ECO:0000256" key="1">
    <source>
        <dbReference type="ARBA" id="ARBA00005184"/>
    </source>
</evidence>
<comment type="function">
    <text evidence="7">Acts in the modification of cell walls via demethylesterification of cell wall pectin.</text>
</comment>
<evidence type="ECO:0000313" key="10">
    <source>
        <dbReference type="EMBL" id="CAE5957209.1"/>
    </source>
</evidence>
<evidence type="ECO:0000256" key="2">
    <source>
        <dbReference type="ARBA" id="ARBA00006027"/>
    </source>
</evidence>
<dbReference type="PANTHER" id="PTHR31707">
    <property type="entry name" value="PECTINESTERASE"/>
    <property type="match status" value="1"/>
</dbReference>
<evidence type="ECO:0000256" key="4">
    <source>
        <dbReference type="ARBA" id="ARBA00022801"/>
    </source>
</evidence>
<feature type="domain" description="Sugar phosphate transporter" evidence="9">
    <location>
        <begin position="100"/>
        <end position="150"/>
    </location>
</feature>
<evidence type="ECO:0000256" key="3">
    <source>
        <dbReference type="ARBA" id="ARBA00007786"/>
    </source>
</evidence>
<comment type="pathway">
    <text evidence="1 7">Glycan metabolism; pectin degradation; 2-dehydro-3-deoxy-D-gluconate from pectin: step 1/5.</text>
</comment>
<feature type="domain" description="Pectinesterase catalytic" evidence="8">
    <location>
        <begin position="251"/>
        <end position="548"/>
    </location>
</feature>
<evidence type="ECO:0000259" key="9">
    <source>
        <dbReference type="Pfam" id="PF03151"/>
    </source>
</evidence>
<sequence>MISSIKPVSSSLTAIAGVRRSIPAKLQFSPLPIIGNFQKPKPLPQKPLLSSQNLSNFPLAAAAAAQRSDVFRVGAYEADRSRPIEIGIDVPDEQSGQKVKIGIYFATWWALNVVFNIYNKKVLNAFPYPWLTSTLSLACGSLMMLVSWLNGGELLRLLICDVCSHCYSFYKMPSLDQTSSGEANEEVGLVFIGEFDAPILRAEDSRRFIHVKISRGDVELEMASDGFPSWLTILDKKFISSTPELLKMNADIVVAKDGTGNYTTVSEAVDAAPENSKRRFTIYVKEGVYNETIEIGKMKTNLTLIGDGRDATILTGSLNAKDGYPIMKSATLATNADGFMALDVWFQNTAGPEKGQAVALRVTADVSVIYRCRIDGYQDTLLADKYRQLYRDCYITGTIDFIFGDAAAVFQYCDIVARKPMSGQSNVLTAQGRSDSTQNSGFSLQKCNITASSDFAPIKGTVKTFLGRPWKMFSTVVIMQSFIDDLIDPAGWTPWNNDVGRLSTLFYAEYENKGPGADTSKRVKWPGYKLITDPKEAAEFTVENLINGELWLNSTGVPYEKGL</sequence>
<dbReference type="InterPro" id="IPR011050">
    <property type="entry name" value="Pectin_lyase_fold/virulence"/>
</dbReference>
<dbReference type="InterPro" id="IPR012334">
    <property type="entry name" value="Pectin_lyas_fold"/>
</dbReference>
<comment type="similarity">
    <text evidence="3">In the C-terminal section; belongs to the pectinesterase family.</text>
</comment>
<keyword evidence="7" id="KW-0134">Cell wall</keyword>
<accession>A0A8S1ZKQ7</accession>
<dbReference type="PROSITE" id="PS00503">
    <property type="entry name" value="PECTINESTERASE_2"/>
    <property type="match status" value="1"/>
</dbReference>
<dbReference type="PROSITE" id="PS00800">
    <property type="entry name" value="PECTINESTERASE_1"/>
    <property type="match status" value="1"/>
</dbReference>
<protein>
    <recommendedName>
        <fullName evidence="7">Pectinesterase</fullName>
        <ecNumber evidence="7">3.1.1.11</ecNumber>
    </recommendedName>
</protein>
<dbReference type="InterPro" id="IPR018040">
    <property type="entry name" value="Pectinesterase_Tyr_AS"/>
</dbReference>
<dbReference type="FunFam" id="2.160.20.10:FF:000001">
    <property type="entry name" value="Pectinesterase"/>
    <property type="match status" value="1"/>
</dbReference>
<dbReference type="GO" id="GO:0042545">
    <property type="term" value="P:cell wall modification"/>
    <property type="evidence" value="ECO:0007669"/>
    <property type="project" value="UniProtKB-UniRule"/>
</dbReference>